<gene>
    <name evidence="3" type="ORF">H8S37_09600</name>
</gene>
<dbReference type="AlphaFoldDB" id="A0A923LI93"/>
<comment type="caution">
    <text evidence="3">The sequence shown here is derived from an EMBL/GenBank/DDBJ whole genome shotgun (WGS) entry which is preliminary data.</text>
</comment>
<proteinExistence type="predicted"/>
<evidence type="ECO:0000259" key="2">
    <source>
        <dbReference type="Pfam" id="PF08486"/>
    </source>
</evidence>
<name>A0A923LI93_9FIRM</name>
<dbReference type="Proteomes" id="UP000652477">
    <property type="component" value="Unassembled WGS sequence"/>
</dbReference>
<keyword evidence="1" id="KW-1133">Transmembrane helix</keyword>
<keyword evidence="1" id="KW-0472">Membrane</keyword>
<feature type="transmembrane region" description="Helical" evidence="1">
    <location>
        <begin position="12"/>
        <end position="31"/>
    </location>
</feature>
<keyword evidence="4" id="KW-1185">Reference proteome</keyword>
<reference evidence="3" key="1">
    <citation type="submission" date="2020-08" db="EMBL/GenBank/DDBJ databases">
        <title>Genome public.</title>
        <authorList>
            <person name="Liu C."/>
            <person name="Sun Q."/>
        </authorList>
    </citation>
    <scope>NUCLEOTIDE SEQUENCE</scope>
    <source>
        <strain evidence="3">NSJ-55</strain>
    </source>
</reference>
<dbReference type="EMBL" id="JACOPF010000002">
    <property type="protein sequence ID" value="MBC5689171.1"/>
    <property type="molecule type" value="Genomic_DNA"/>
</dbReference>
<organism evidence="3 4">
    <name type="scientific">Mediterraneibacter hominis</name>
    <dbReference type="NCBI Taxonomy" id="2763054"/>
    <lineage>
        <taxon>Bacteria</taxon>
        <taxon>Bacillati</taxon>
        <taxon>Bacillota</taxon>
        <taxon>Clostridia</taxon>
        <taxon>Lachnospirales</taxon>
        <taxon>Lachnospiraceae</taxon>
        <taxon>Mediterraneibacter</taxon>
    </lineage>
</organism>
<dbReference type="GO" id="GO:0030435">
    <property type="term" value="P:sporulation resulting in formation of a cellular spore"/>
    <property type="evidence" value="ECO:0007669"/>
    <property type="project" value="InterPro"/>
</dbReference>
<evidence type="ECO:0000313" key="4">
    <source>
        <dbReference type="Proteomes" id="UP000652477"/>
    </source>
</evidence>
<evidence type="ECO:0000256" key="1">
    <source>
        <dbReference type="SAM" id="Phobius"/>
    </source>
</evidence>
<keyword evidence="1" id="KW-0812">Transmembrane</keyword>
<protein>
    <submittedName>
        <fullName evidence="3">SpoIID/LytB domain-containing protein</fullName>
    </submittedName>
</protein>
<dbReference type="InterPro" id="IPR013486">
    <property type="entry name" value="SpoIID/LytB"/>
</dbReference>
<dbReference type="InterPro" id="IPR013693">
    <property type="entry name" value="SpoIID/LytB_N"/>
</dbReference>
<evidence type="ECO:0000313" key="3">
    <source>
        <dbReference type="EMBL" id="MBC5689171.1"/>
    </source>
</evidence>
<dbReference type="NCBIfam" id="TIGR02669">
    <property type="entry name" value="SpoIID_LytB"/>
    <property type="match status" value="1"/>
</dbReference>
<dbReference type="RefSeq" id="WP_186875848.1">
    <property type="nucleotide sequence ID" value="NZ_JACOPF010000002.1"/>
</dbReference>
<dbReference type="Pfam" id="PF08486">
    <property type="entry name" value="SpoIID"/>
    <property type="match status" value="1"/>
</dbReference>
<accession>A0A923LI93</accession>
<feature type="domain" description="Sporulation stage II protein D amidase enhancer LytB N-terminal" evidence="2">
    <location>
        <begin position="54"/>
        <end position="148"/>
    </location>
</feature>
<sequence length="328" mass="37378">MGQRYIRQKLKAVGAFILILILLPYVISVFVNGADIKAENKADRIYVQVKTQAGNEEEIKEVPWSEYFLGVLAKEMPENYEEEALKAQAVLARTALYKTIDGAEEAVMTESYLTAEELEKKWNSKEYKKYYEKYSKAITETGNQVLYYNDTYAWTPFHQSSNGSTRSAQEVLGSEEYPYLLVKECSQDKEAEDEMQVHTFEYKEIQEKCKDFLVAEEEETAKKGYEFGDFEIQSYDTAGYVLNLRIGETVCTGDQFRDALSLPSSAFSLKDSDGKLKVTTTGKGHGLGMSQWMANELAKEGKNYEEILQYFFEGTNLTDVGEIFAKVE</sequence>